<dbReference type="EMBL" id="JAERUA010000023">
    <property type="protein sequence ID" value="KAI1883435.1"/>
    <property type="molecule type" value="Genomic_DNA"/>
</dbReference>
<evidence type="ECO:0000313" key="3">
    <source>
        <dbReference type="Proteomes" id="UP000829720"/>
    </source>
</evidence>
<evidence type="ECO:0000313" key="2">
    <source>
        <dbReference type="EMBL" id="KAI1883435.1"/>
    </source>
</evidence>
<keyword evidence="3" id="KW-1185">Reference proteome</keyword>
<feature type="compositionally biased region" description="Basic and acidic residues" evidence="1">
    <location>
        <begin position="101"/>
        <end position="112"/>
    </location>
</feature>
<evidence type="ECO:0000256" key="1">
    <source>
        <dbReference type="SAM" id="MobiDB-lite"/>
    </source>
</evidence>
<proteinExistence type="predicted"/>
<protein>
    <submittedName>
        <fullName evidence="2">Uncharacterized protein</fullName>
    </submittedName>
</protein>
<organism evidence="2 3">
    <name type="scientific">Albula goreensis</name>
    <dbReference type="NCBI Taxonomy" id="1534307"/>
    <lineage>
        <taxon>Eukaryota</taxon>
        <taxon>Metazoa</taxon>
        <taxon>Chordata</taxon>
        <taxon>Craniata</taxon>
        <taxon>Vertebrata</taxon>
        <taxon>Euteleostomi</taxon>
        <taxon>Actinopterygii</taxon>
        <taxon>Neopterygii</taxon>
        <taxon>Teleostei</taxon>
        <taxon>Albuliformes</taxon>
        <taxon>Albulidae</taxon>
        <taxon>Albula</taxon>
    </lineage>
</organism>
<accession>A0A8T3CL11</accession>
<sequence>MTSAVALNRPFQYSFQPCSVVPALDPTLPLPPLAWHPLSASSPQLGASCHPHSRRGLRAPPNVLSGAKGERGPRVPGPAHYQPLAHMVPPPAPPASADNGSPERRNGGRRETSALARQTLALAPLSRWGSRCKMSSPVSGCEYPCI</sequence>
<name>A0A8T3CL11_9TELE</name>
<comment type="caution">
    <text evidence="2">The sequence shown here is derived from an EMBL/GenBank/DDBJ whole genome shotgun (WGS) entry which is preliminary data.</text>
</comment>
<feature type="region of interest" description="Disordered" evidence="1">
    <location>
        <begin position="41"/>
        <end position="114"/>
    </location>
</feature>
<dbReference type="AlphaFoldDB" id="A0A8T3CL11"/>
<reference evidence="2" key="1">
    <citation type="submission" date="2021-01" db="EMBL/GenBank/DDBJ databases">
        <authorList>
            <person name="Zahm M."/>
            <person name="Roques C."/>
            <person name="Cabau C."/>
            <person name="Klopp C."/>
            <person name="Donnadieu C."/>
            <person name="Jouanno E."/>
            <person name="Lampietro C."/>
            <person name="Louis A."/>
            <person name="Herpin A."/>
            <person name="Echchiki A."/>
            <person name="Berthelot C."/>
            <person name="Parey E."/>
            <person name="Roest-Crollius H."/>
            <person name="Braasch I."/>
            <person name="Postlethwait J."/>
            <person name="Bobe J."/>
            <person name="Montfort J."/>
            <person name="Bouchez O."/>
            <person name="Begum T."/>
            <person name="Mejri S."/>
            <person name="Adams A."/>
            <person name="Chen W.-J."/>
            <person name="Guiguen Y."/>
        </authorList>
    </citation>
    <scope>NUCLEOTIDE SEQUENCE</scope>
    <source>
        <tissue evidence="2">Blood</tissue>
    </source>
</reference>
<dbReference type="Proteomes" id="UP000829720">
    <property type="component" value="Unassembled WGS sequence"/>
</dbReference>
<gene>
    <name evidence="2" type="ORF">AGOR_G00231420</name>
</gene>